<evidence type="ECO:0000256" key="3">
    <source>
        <dbReference type="ARBA" id="ARBA00010183"/>
    </source>
</evidence>
<dbReference type="InterPro" id="IPR011907">
    <property type="entry name" value="RNase_III"/>
</dbReference>
<comment type="catalytic activity">
    <reaction evidence="1 15">
        <text>Endonucleolytic cleavage to 5'-phosphomonoester.</text>
        <dbReference type="EC" id="3.1.26.3"/>
    </reaction>
</comment>
<dbReference type="GO" id="GO:0010468">
    <property type="term" value="P:regulation of gene expression"/>
    <property type="evidence" value="ECO:0007669"/>
    <property type="project" value="TreeGrafter"/>
</dbReference>
<dbReference type="EMBL" id="VDMB01000005">
    <property type="protein sequence ID" value="TYT75315.1"/>
    <property type="molecule type" value="Genomic_DNA"/>
</dbReference>
<reference evidence="18 19" key="1">
    <citation type="submission" date="2019-06" db="EMBL/GenBank/DDBJ databases">
        <title>Desulfobotulus mexicanus sp. nov., a novel sulfate-reducing bacterium isolated from the sediment of an alkaline crater lake in Mexico.</title>
        <authorList>
            <person name="Hirschler-Rea A."/>
        </authorList>
    </citation>
    <scope>NUCLEOTIDE SEQUENCE [LARGE SCALE GENOMIC DNA]</scope>
    <source>
        <strain evidence="18 19">PAR22N</strain>
    </source>
</reference>
<evidence type="ECO:0000256" key="1">
    <source>
        <dbReference type="ARBA" id="ARBA00000109"/>
    </source>
</evidence>
<feature type="active site" evidence="15">
    <location>
        <position position="46"/>
    </location>
</feature>
<dbReference type="Pfam" id="PF00035">
    <property type="entry name" value="dsrm"/>
    <property type="match status" value="1"/>
</dbReference>
<keyword evidence="9 15" id="KW-0540">Nuclease</keyword>
<evidence type="ECO:0000256" key="15">
    <source>
        <dbReference type="HAMAP-Rule" id="MF_00104"/>
    </source>
</evidence>
<dbReference type="GO" id="GO:0019843">
    <property type="term" value="F:rRNA binding"/>
    <property type="evidence" value="ECO:0007669"/>
    <property type="project" value="UniProtKB-KW"/>
</dbReference>
<evidence type="ECO:0000256" key="7">
    <source>
        <dbReference type="ARBA" id="ARBA00022664"/>
    </source>
</evidence>
<dbReference type="CDD" id="cd00593">
    <property type="entry name" value="RIBOc"/>
    <property type="match status" value="1"/>
</dbReference>
<dbReference type="GO" id="GO:0003725">
    <property type="term" value="F:double-stranded RNA binding"/>
    <property type="evidence" value="ECO:0007669"/>
    <property type="project" value="TreeGrafter"/>
</dbReference>
<evidence type="ECO:0000256" key="4">
    <source>
        <dbReference type="ARBA" id="ARBA00011738"/>
    </source>
</evidence>
<keyword evidence="19" id="KW-1185">Reference proteome</keyword>
<dbReference type="PANTHER" id="PTHR11207">
    <property type="entry name" value="RIBONUCLEASE III"/>
    <property type="match status" value="1"/>
</dbReference>
<dbReference type="SMART" id="SM00358">
    <property type="entry name" value="DSRM"/>
    <property type="match status" value="1"/>
</dbReference>
<evidence type="ECO:0000256" key="6">
    <source>
        <dbReference type="ARBA" id="ARBA00022552"/>
    </source>
</evidence>
<comment type="cofactor">
    <cofactor evidence="15">
        <name>Mg(2+)</name>
        <dbReference type="ChEBI" id="CHEBI:18420"/>
    </cofactor>
</comment>
<feature type="active site" evidence="15">
    <location>
        <position position="118"/>
    </location>
</feature>
<keyword evidence="10 15" id="KW-0479">Metal-binding</keyword>
<dbReference type="NCBIfam" id="TIGR02191">
    <property type="entry name" value="RNaseIII"/>
    <property type="match status" value="1"/>
</dbReference>
<dbReference type="FunFam" id="3.30.160.20:FF:000003">
    <property type="entry name" value="Ribonuclease 3"/>
    <property type="match status" value="1"/>
</dbReference>
<dbReference type="PROSITE" id="PS50137">
    <property type="entry name" value="DS_RBD"/>
    <property type="match status" value="1"/>
</dbReference>
<organism evidence="18 19">
    <name type="scientific">Desulfobotulus mexicanus</name>
    <dbReference type="NCBI Taxonomy" id="2586642"/>
    <lineage>
        <taxon>Bacteria</taxon>
        <taxon>Pseudomonadati</taxon>
        <taxon>Thermodesulfobacteriota</taxon>
        <taxon>Desulfobacteria</taxon>
        <taxon>Desulfobacterales</taxon>
        <taxon>Desulfobacteraceae</taxon>
        <taxon>Desulfobotulus</taxon>
    </lineage>
</organism>
<feature type="binding site" evidence="15">
    <location>
        <position position="115"/>
    </location>
    <ligand>
        <name>Mg(2+)</name>
        <dbReference type="ChEBI" id="CHEBI:18420"/>
    </ligand>
</feature>
<evidence type="ECO:0000256" key="5">
    <source>
        <dbReference type="ARBA" id="ARBA00022490"/>
    </source>
</evidence>
<sequence>MADLEKAMNYCFKNLQILENALCHSSYVNEQALVLKNNERLEFLGDAVLSLVIGHLLMEHFREMREGDLSRIRASLVNERQLASVARKLNLGNHMRLGRGEEQTNGRNKDSILADAFEALVAAVYRDGGFDAVFGFVSLCFIPIIRDMDVEESINDAKSRLQEEIQMRYKTTPSYRIVGEEGPDHDKVFHVEVSAEKICARGSGKSKKIAEQDAARKALGMLKKH</sequence>
<keyword evidence="12 15" id="KW-0378">Hydrolase</keyword>
<dbReference type="HAMAP" id="MF_00104">
    <property type="entry name" value="RNase_III"/>
    <property type="match status" value="1"/>
</dbReference>
<evidence type="ECO:0000259" key="16">
    <source>
        <dbReference type="PROSITE" id="PS50137"/>
    </source>
</evidence>
<dbReference type="Proteomes" id="UP000321899">
    <property type="component" value="Unassembled WGS sequence"/>
</dbReference>
<evidence type="ECO:0000256" key="13">
    <source>
        <dbReference type="ARBA" id="ARBA00022842"/>
    </source>
</evidence>
<comment type="subcellular location">
    <subcellularLocation>
        <location evidence="2 15">Cytoplasm</location>
    </subcellularLocation>
</comment>
<dbReference type="GO" id="GO:0006397">
    <property type="term" value="P:mRNA processing"/>
    <property type="evidence" value="ECO:0007669"/>
    <property type="project" value="UniProtKB-UniRule"/>
</dbReference>
<dbReference type="Pfam" id="PF14622">
    <property type="entry name" value="Ribonucleas_3_3"/>
    <property type="match status" value="1"/>
</dbReference>
<comment type="function">
    <text evidence="15">Digests double-stranded RNA. Involved in the processing of primary rRNA transcript to yield the immediate precursors to the large and small rRNAs (23S and 16S). Processes some mRNAs, and tRNAs when they are encoded in the rRNA operon. Processes pre-crRNA and tracrRNA of type II CRISPR loci if present in the organism.</text>
</comment>
<dbReference type="OrthoDB" id="9805026at2"/>
<name>A0A5Q4VCM4_9BACT</name>
<keyword evidence="15" id="KW-0699">rRNA-binding</keyword>
<dbReference type="PROSITE" id="PS00517">
    <property type="entry name" value="RNASE_3_1"/>
    <property type="match status" value="1"/>
</dbReference>
<dbReference type="EC" id="3.1.26.3" evidence="15"/>
<evidence type="ECO:0000259" key="17">
    <source>
        <dbReference type="PROSITE" id="PS50142"/>
    </source>
</evidence>
<dbReference type="InterPro" id="IPR000999">
    <property type="entry name" value="RNase_III_dom"/>
</dbReference>
<dbReference type="PROSITE" id="PS50142">
    <property type="entry name" value="RNASE_3_2"/>
    <property type="match status" value="1"/>
</dbReference>
<evidence type="ECO:0000256" key="8">
    <source>
        <dbReference type="ARBA" id="ARBA00022694"/>
    </source>
</evidence>
<dbReference type="FunFam" id="1.10.1520.10:FF:000001">
    <property type="entry name" value="Ribonuclease 3"/>
    <property type="match status" value="1"/>
</dbReference>
<dbReference type="GO" id="GO:0042802">
    <property type="term" value="F:identical protein binding"/>
    <property type="evidence" value="ECO:0007669"/>
    <property type="project" value="UniProtKB-ARBA"/>
</dbReference>
<dbReference type="AlphaFoldDB" id="A0A5Q4VCM4"/>
<keyword evidence="11 15" id="KW-0255">Endonuclease</keyword>
<keyword evidence="8 15" id="KW-0819">tRNA processing</keyword>
<evidence type="ECO:0000313" key="18">
    <source>
        <dbReference type="EMBL" id="TYT75315.1"/>
    </source>
</evidence>
<gene>
    <name evidence="15 18" type="primary">rnc</name>
    <name evidence="18" type="ORF">FIM25_05575</name>
</gene>
<proteinExistence type="inferred from homology"/>
<evidence type="ECO:0000256" key="2">
    <source>
        <dbReference type="ARBA" id="ARBA00004496"/>
    </source>
</evidence>
<dbReference type="InterPro" id="IPR014720">
    <property type="entry name" value="dsRBD_dom"/>
</dbReference>
<dbReference type="GO" id="GO:0006364">
    <property type="term" value="P:rRNA processing"/>
    <property type="evidence" value="ECO:0007669"/>
    <property type="project" value="UniProtKB-UniRule"/>
</dbReference>
<evidence type="ECO:0000256" key="9">
    <source>
        <dbReference type="ARBA" id="ARBA00022722"/>
    </source>
</evidence>
<feature type="binding site" evidence="15">
    <location>
        <position position="42"/>
    </location>
    <ligand>
        <name>Mg(2+)</name>
        <dbReference type="ChEBI" id="CHEBI:18420"/>
    </ligand>
</feature>
<keyword evidence="5 15" id="KW-0963">Cytoplasm</keyword>
<dbReference type="Gene3D" id="1.10.1520.10">
    <property type="entry name" value="Ribonuclease III domain"/>
    <property type="match status" value="1"/>
</dbReference>
<accession>A0A5Q4VCM4</accession>
<evidence type="ECO:0000313" key="19">
    <source>
        <dbReference type="Proteomes" id="UP000321899"/>
    </source>
</evidence>
<dbReference type="SUPFAM" id="SSF69065">
    <property type="entry name" value="RNase III domain-like"/>
    <property type="match status" value="1"/>
</dbReference>
<evidence type="ECO:0000256" key="10">
    <source>
        <dbReference type="ARBA" id="ARBA00022723"/>
    </source>
</evidence>
<dbReference type="PANTHER" id="PTHR11207:SF0">
    <property type="entry name" value="RIBONUCLEASE 3"/>
    <property type="match status" value="1"/>
</dbReference>
<keyword evidence="6 15" id="KW-0698">rRNA processing</keyword>
<dbReference type="GO" id="GO:0008033">
    <property type="term" value="P:tRNA processing"/>
    <property type="evidence" value="ECO:0007669"/>
    <property type="project" value="UniProtKB-KW"/>
</dbReference>
<dbReference type="Gene3D" id="3.30.160.20">
    <property type="match status" value="1"/>
</dbReference>
<keyword evidence="13 15" id="KW-0460">Magnesium</keyword>
<feature type="binding site" evidence="15">
    <location>
        <position position="118"/>
    </location>
    <ligand>
        <name>Mg(2+)</name>
        <dbReference type="ChEBI" id="CHEBI:18420"/>
    </ligand>
</feature>
<feature type="domain" description="RNase III" evidence="17">
    <location>
        <begin position="1"/>
        <end position="129"/>
    </location>
</feature>
<dbReference type="InterPro" id="IPR036389">
    <property type="entry name" value="RNase_III_sf"/>
</dbReference>
<evidence type="ECO:0000256" key="12">
    <source>
        <dbReference type="ARBA" id="ARBA00022801"/>
    </source>
</evidence>
<evidence type="ECO:0000256" key="11">
    <source>
        <dbReference type="ARBA" id="ARBA00022759"/>
    </source>
</evidence>
<dbReference type="GO" id="GO:0046872">
    <property type="term" value="F:metal ion binding"/>
    <property type="evidence" value="ECO:0007669"/>
    <property type="project" value="UniProtKB-KW"/>
</dbReference>
<comment type="similarity">
    <text evidence="3">Belongs to the ribonuclease III family.</text>
</comment>
<keyword evidence="7 15" id="KW-0507">mRNA processing</keyword>
<dbReference type="SMART" id="SM00535">
    <property type="entry name" value="RIBOc"/>
    <property type="match status" value="1"/>
</dbReference>
<keyword evidence="14 15" id="KW-0694">RNA-binding</keyword>
<protein>
    <recommendedName>
        <fullName evidence="15">Ribonuclease 3</fullName>
        <ecNumber evidence="15">3.1.26.3</ecNumber>
    </recommendedName>
    <alternativeName>
        <fullName evidence="15">Ribonuclease III</fullName>
        <shortName evidence="15">RNase III</shortName>
    </alternativeName>
</protein>
<comment type="subunit">
    <text evidence="4 15">Homodimer.</text>
</comment>
<dbReference type="SUPFAM" id="SSF54768">
    <property type="entry name" value="dsRNA-binding domain-like"/>
    <property type="match status" value="1"/>
</dbReference>
<dbReference type="GO" id="GO:0004525">
    <property type="term" value="F:ribonuclease III activity"/>
    <property type="evidence" value="ECO:0007669"/>
    <property type="project" value="UniProtKB-UniRule"/>
</dbReference>
<dbReference type="GO" id="GO:0005737">
    <property type="term" value="C:cytoplasm"/>
    <property type="evidence" value="ECO:0007669"/>
    <property type="project" value="UniProtKB-SubCell"/>
</dbReference>
<dbReference type="CDD" id="cd10845">
    <property type="entry name" value="DSRM_RNAse_III_family"/>
    <property type="match status" value="1"/>
</dbReference>
<feature type="domain" description="DRBM" evidence="16">
    <location>
        <begin position="156"/>
        <end position="224"/>
    </location>
</feature>
<evidence type="ECO:0000256" key="14">
    <source>
        <dbReference type="ARBA" id="ARBA00022884"/>
    </source>
</evidence>
<comment type="caution">
    <text evidence="18">The sequence shown here is derived from an EMBL/GenBank/DDBJ whole genome shotgun (WGS) entry which is preliminary data.</text>
</comment>